<sequence length="58" mass="6235">LTIPKALPERVTSCSHRQTNCQAFRNVLDSHTECKIPRSQEGTSSSTTVSSAEGDANS</sequence>
<feature type="compositionally biased region" description="Polar residues" evidence="1">
    <location>
        <begin position="40"/>
        <end position="58"/>
    </location>
</feature>
<feature type="region of interest" description="Disordered" evidence="1">
    <location>
        <begin position="35"/>
        <end position="58"/>
    </location>
</feature>
<dbReference type="AlphaFoldDB" id="A0A0R3W2L1"/>
<evidence type="ECO:0000256" key="1">
    <source>
        <dbReference type="SAM" id="MobiDB-lite"/>
    </source>
</evidence>
<accession>A0A0R3W2L1</accession>
<protein>
    <submittedName>
        <fullName evidence="2">Potassium voltage-gated channel, Shal-related subfamily, member 3</fullName>
    </submittedName>
</protein>
<proteinExistence type="predicted"/>
<dbReference type="WBParaSite" id="TASK_0000407201-mRNA-1">
    <property type="protein sequence ID" value="TASK_0000407201-mRNA-1"/>
    <property type="gene ID" value="TASK_0000407201"/>
</dbReference>
<evidence type="ECO:0000313" key="2">
    <source>
        <dbReference type="WBParaSite" id="TASK_0000407201-mRNA-1"/>
    </source>
</evidence>
<reference evidence="2" key="1">
    <citation type="submission" date="2017-02" db="UniProtKB">
        <authorList>
            <consortium name="WormBaseParasite"/>
        </authorList>
    </citation>
    <scope>IDENTIFICATION</scope>
</reference>
<name>A0A0R3W2L1_TAEAS</name>
<organism evidence="2">
    <name type="scientific">Taenia asiatica</name>
    <name type="common">Asian tapeworm</name>
    <dbReference type="NCBI Taxonomy" id="60517"/>
    <lineage>
        <taxon>Eukaryota</taxon>
        <taxon>Metazoa</taxon>
        <taxon>Spiralia</taxon>
        <taxon>Lophotrochozoa</taxon>
        <taxon>Platyhelminthes</taxon>
        <taxon>Cestoda</taxon>
        <taxon>Eucestoda</taxon>
        <taxon>Cyclophyllidea</taxon>
        <taxon>Taeniidae</taxon>
        <taxon>Taenia</taxon>
    </lineage>
</organism>